<dbReference type="GO" id="GO:0005730">
    <property type="term" value="C:nucleolus"/>
    <property type="evidence" value="ECO:0007669"/>
    <property type="project" value="UniProtKB-SubCell"/>
</dbReference>
<dbReference type="InterPro" id="IPR008610">
    <property type="entry name" value="Ebp2"/>
</dbReference>
<evidence type="ECO:0000256" key="1">
    <source>
        <dbReference type="ARBA" id="ARBA00003387"/>
    </source>
</evidence>
<dbReference type="GO" id="GO:0034399">
    <property type="term" value="C:nuclear periphery"/>
    <property type="evidence" value="ECO:0007669"/>
    <property type="project" value="TreeGrafter"/>
</dbReference>
<evidence type="ECO:0000256" key="3">
    <source>
        <dbReference type="ARBA" id="ARBA00007336"/>
    </source>
</evidence>
<evidence type="ECO:0000256" key="4">
    <source>
        <dbReference type="ARBA" id="ARBA00022517"/>
    </source>
</evidence>
<keyword evidence="5" id="KW-0175">Coiled coil</keyword>
<evidence type="ECO:0000256" key="6">
    <source>
        <dbReference type="ARBA" id="ARBA00023242"/>
    </source>
</evidence>
<feature type="compositionally biased region" description="Basic residues" evidence="7">
    <location>
        <begin position="387"/>
        <end position="400"/>
    </location>
</feature>
<dbReference type="GO" id="GO:0042273">
    <property type="term" value="P:ribosomal large subunit biogenesis"/>
    <property type="evidence" value="ECO:0007669"/>
    <property type="project" value="TreeGrafter"/>
</dbReference>
<accession>A0A7R9K7V4</accession>
<evidence type="ECO:0000313" key="8">
    <source>
        <dbReference type="EMBL" id="CAD7605050.1"/>
    </source>
</evidence>
<name>A0A7R9K7V4_TIMGE</name>
<evidence type="ECO:0000256" key="5">
    <source>
        <dbReference type="ARBA" id="ARBA00023054"/>
    </source>
</evidence>
<keyword evidence="4" id="KW-0690">Ribosome biogenesis</keyword>
<dbReference type="EMBL" id="OE844263">
    <property type="protein sequence ID" value="CAD7605050.1"/>
    <property type="molecule type" value="Genomic_DNA"/>
</dbReference>
<dbReference type="GO" id="GO:0030687">
    <property type="term" value="C:preribosome, large subunit precursor"/>
    <property type="evidence" value="ECO:0007669"/>
    <property type="project" value="TreeGrafter"/>
</dbReference>
<comment type="subcellular location">
    <subcellularLocation>
        <location evidence="2">Nucleus</location>
        <location evidence="2">Nucleolus</location>
    </subcellularLocation>
</comment>
<organism evidence="8">
    <name type="scientific">Timema genevievae</name>
    <name type="common">Walking stick</name>
    <dbReference type="NCBI Taxonomy" id="629358"/>
    <lineage>
        <taxon>Eukaryota</taxon>
        <taxon>Metazoa</taxon>
        <taxon>Ecdysozoa</taxon>
        <taxon>Arthropoda</taxon>
        <taxon>Hexapoda</taxon>
        <taxon>Insecta</taxon>
        <taxon>Pterygota</taxon>
        <taxon>Neoptera</taxon>
        <taxon>Polyneoptera</taxon>
        <taxon>Phasmatodea</taxon>
        <taxon>Timematodea</taxon>
        <taxon>Timematoidea</taxon>
        <taxon>Timematidae</taxon>
        <taxon>Timema</taxon>
    </lineage>
</organism>
<comment type="similarity">
    <text evidence="3">Belongs to the EBP2 family.</text>
</comment>
<dbReference type="AlphaFoldDB" id="A0A7R9K7V4"/>
<dbReference type="GO" id="GO:0006364">
    <property type="term" value="P:rRNA processing"/>
    <property type="evidence" value="ECO:0007669"/>
    <property type="project" value="TreeGrafter"/>
</dbReference>
<sequence>MVEYQAHMSLRTTYVTHLEIRAADEIYPYHLVVGRDGSLKSMLREDPYCVLGGQYRLMTRKIQMFIVRLLSKYTAKNPDVHREAVKKYTAKNPDVHSEAVRKYTEKNPDVNRAAVERYTKAAPNGELKRKLTEIKLPLSWIERLDLINGQAPLAPEFAFKVYTAPVHLSEILGEQERLRELELRNTTKKGKPVASLETDTVFNDFKREMMFHRQAQAAVLIGMPKLKELGLGTRRPDDYFAQMAKTDQHMHKVRENLQKKQFEEARSEKAKKQRQLRKMGKQIQVQTKLRRENEKKQLAEEVKKYRKGLRTDLDFLEDSKKQRPGVAGQNKLPAKNKTQAKRQYKDKKFGFGGKKRGLKTNTKESSADFADYRHPKKPMKGQQQRPGKSKRMKMSSKKRR</sequence>
<dbReference type="Pfam" id="PF05890">
    <property type="entry name" value="Ebp2"/>
    <property type="match status" value="1"/>
</dbReference>
<keyword evidence="6" id="KW-0539">Nucleus</keyword>
<dbReference type="PANTHER" id="PTHR13028:SF0">
    <property type="entry name" value="RRNA-PROCESSING PROTEIN EBP2-RELATED"/>
    <property type="match status" value="1"/>
</dbReference>
<reference evidence="8" key="1">
    <citation type="submission" date="2020-11" db="EMBL/GenBank/DDBJ databases">
        <authorList>
            <person name="Tran Van P."/>
        </authorList>
    </citation>
    <scope>NUCLEOTIDE SEQUENCE</scope>
</reference>
<dbReference type="PANTHER" id="PTHR13028">
    <property type="entry name" value="RRNA PROCESSING PROTEIN EBNA1-BINDING PROTEIN-RELATED"/>
    <property type="match status" value="1"/>
</dbReference>
<evidence type="ECO:0000256" key="7">
    <source>
        <dbReference type="SAM" id="MobiDB-lite"/>
    </source>
</evidence>
<feature type="compositionally biased region" description="Basic and acidic residues" evidence="7">
    <location>
        <begin position="361"/>
        <end position="373"/>
    </location>
</feature>
<proteinExistence type="inferred from homology"/>
<protein>
    <recommendedName>
        <fullName evidence="9">rRNA-processing protein EBP2</fullName>
    </recommendedName>
</protein>
<evidence type="ECO:0000256" key="2">
    <source>
        <dbReference type="ARBA" id="ARBA00004604"/>
    </source>
</evidence>
<evidence type="ECO:0008006" key="9">
    <source>
        <dbReference type="Google" id="ProtNLM"/>
    </source>
</evidence>
<feature type="region of interest" description="Disordered" evidence="7">
    <location>
        <begin position="266"/>
        <end position="285"/>
    </location>
</feature>
<feature type="compositionally biased region" description="Basic residues" evidence="7">
    <location>
        <begin position="271"/>
        <end position="280"/>
    </location>
</feature>
<gene>
    <name evidence="8" type="ORF">TGEB3V08_LOCUS9369</name>
</gene>
<comment type="function">
    <text evidence="1">Required for the processing of the 27S pre-rRNA.</text>
</comment>
<feature type="region of interest" description="Disordered" evidence="7">
    <location>
        <begin position="315"/>
        <end position="400"/>
    </location>
</feature>